<proteinExistence type="inferred from homology"/>
<feature type="compositionally biased region" description="Polar residues" evidence="8">
    <location>
        <begin position="396"/>
        <end position="407"/>
    </location>
</feature>
<dbReference type="InterPro" id="IPR008271">
    <property type="entry name" value="Ser/Thr_kinase_AS"/>
</dbReference>
<dbReference type="InterPro" id="IPR011009">
    <property type="entry name" value="Kinase-like_dom_sf"/>
</dbReference>
<dbReference type="PANTHER" id="PTHR11042:SF190">
    <property type="entry name" value="MITOSIS INHIBITOR PROTEIN KINASE MIK1"/>
    <property type="match status" value="1"/>
</dbReference>
<sequence length="407" mass="46478">MSHSIHVLWFDLFHQKKADLLHHIPPTFLEDIPSTYTVDSSLRISFENFCREIREREYPRLLARLRYDRVDVFARTIDRALQYKPPINFAGLISAALFITIQCGYQARVVLSDVIDLLNKLDRAVPSLGDDVSPDAPQILVDGYMYQCAATDLISEVQNRIREAKAALKQGRKALECDFSQSYTPEHQREQSLFSDSTGTWRLDRQELLGRGAFGEVYKVVERSTGQVYALKQIPLGSDPERQRVIEEKVQNECKTMRKLPHLHIINVSFFYPEVECWNIIMDVVADSNLRQFLHYCCSGEYRDPETFSVMLPWFGCLVDALNFAHRCKVIHNDIKPSNILIKGDTVYLADFGLSSDFTAQDSSRGLEYIQYGTPEYKAPEMSLGAHPSRMADSEVSGQFSKVPVSS</sequence>
<dbReference type="InterPro" id="IPR000719">
    <property type="entry name" value="Prot_kinase_dom"/>
</dbReference>
<evidence type="ECO:0000256" key="4">
    <source>
        <dbReference type="ARBA" id="ARBA00022840"/>
    </source>
</evidence>
<evidence type="ECO:0000259" key="9">
    <source>
        <dbReference type="PROSITE" id="PS50011"/>
    </source>
</evidence>
<evidence type="ECO:0000313" key="11">
    <source>
        <dbReference type="Proteomes" id="UP001610335"/>
    </source>
</evidence>
<evidence type="ECO:0000256" key="3">
    <source>
        <dbReference type="ARBA" id="ARBA00022777"/>
    </source>
</evidence>
<dbReference type="CDD" id="cd00180">
    <property type="entry name" value="PKc"/>
    <property type="match status" value="1"/>
</dbReference>
<organism evidence="10 11">
    <name type="scientific">Aspergillus cavernicola</name>
    <dbReference type="NCBI Taxonomy" id="176166"/>
    <lineage>
        <taxon>Eukaryota</taxon>
        <taxon>Fungi</taxon>
        <taxon>Dikarya</taxon>
        <taxon>Ascomycota</taxon>
        <taxon>Pezizomycotina</taxon>
        <taxon>Eurotiomycetes</taxon>
        <taxon>Eurotiomycetidae</taxon>
        <taxon>Eurotiales</taxon>
        <taxon>Aspergillaceae</taxon>
        <taxon>Aspergillus</taxon>
        <taxon>Aspergillus subgen. Nidulantes</taxon>
    </lineage>
</organism>
<keyword evidence="2 6" id="KW-0547">Nucleotide-binding</keyword>
<protein>
    <submittedName>
        <fullName evidence="10">Kinase-like domain-containing protein</fullName>
    </submittedName>
</protein>
<dbReference type="Pfam" id="PF00069">
    <property type="entry name" value="Pkinase"/>
    <property type="match status" value="1"/>
</dbReference>
<dbReference type="SUPFAM" id="SSF56112">
    <property type="entry name" value="Protein kinase-like (PK-like)"/>
    <property type="match status" value="1"/>
</dbReference>
<reference evidence="10 11" key="1">
    <citation type="submission" date="2024-07" db="EMBL/GenBank/DDBJ databases">
        <title>Section-level genome sequencing and comparative genomics of Aspergillus sections Usti and Cavernicolus.</title>
        <authorList>
            <consortium name="Lawrence Berkeley National Laboratory"/>
            <person name="Nybo J.L."/>
            <person name="Vesth T.C."/>
            <person name="Theobald S."/>
            <person name="Frisvad J.C."/>
            <person name="Larsen T.O."/>
            <person name="Kjaerboelling I."/>
            <person name="Rothschild-Mancinelli K."/>
            <person name="Lyhne E.K."/>
            <person name="Kogle M.E."/>
            <person name="Barry K."/>
            <person name="Clum A."/>
            <person name="Na H."/>
            <person name="Ledsgaard L."/>
            <person name="Lin J."/>
            <person name="Lipzen A."/>
            <person name="Kuo A."/>
            <person name="Riley R."/>
            <person name="Mondo S."/>
            <person name="LaButti K."/>
            <person name="Haridas S."/>
            <person name="Pangalinan J."/>
            <person name="Salamov A.A."/>
            <person name="Simmons B.A."/>
            <person name="Magnuson J.K."/>
            <person name="Chen J."/>
            <person name="Drula E."/>
            <person name="Henrissat B."/>
            <person name="Wiebenga A."/>
            <person name="Lubbers R.J."/>
            <person name="Gomes A.C."/>
            <person name="Makela M.R."/>
            <person name="Stajich J."/>
            <person name="Grigoriev I.V."/>
            <person name="Mortensen U.H."/>
            <person name="De vries R.P."/>
            <person name="Baker S.E."/>
            <person name="Andersen M.R."/>
        </authorList>
    </citation>
    <scope>NUCLEOTIDE SEQUENCE [LARGE SCALE GENOMIC DNA]</scope>
    <source>
        <strain evidence="10 11">CBS 600.67</strain>
    </source>
</reference>
<keyword evidence="1" id="KW-0808">Transferase</keyword>
<dbReference type="Gene3D" id="1.10.510.10">
    <property type="entry name" value="Transferase(Phosphotransferase) domain 1"/>
    <property type="match status" value="1"/>
</dbReference>
<feature type="domain" description="Protein kinase" evidence="9">
    <location>
        <begin position="203"/>
        <end position="407"/>
    </location>
</feature>
<gene>
    <name evidence="10" type="ORF">BDW59DRAFT_164418</name>
</gene>
<keyword evidence="7" id="KW-0723">Serine/threonine-protein kinase</keyword>
<evidence type="ECO:0000313" key="10">
    <source>
        <dbReference type="EMBL" id="KAL2821013.1"/>
    </source>
</evidence>
<keyword evidence="3" id="KW-0418">Kinase</keyword>
<feature type="region of interest" description="Disordered" evidence="8">
    <location>
        <begin position="388"/>
        <end position="407"/>
    </location>
</feature>
<evidence type="ECO:0000256" key="5">
    <source>
        <dbReference type="ARBA" id="ARBA00037982"/>
    </source>
</evidence>
<dbReference type="Proteomes" id="UP001610335">
    <property type="component" value="Unassembled WGS sequence"/>
</dbReference>
<comment type="similarity">
    <text evidence="5">Belongs to the protein kinase superfamily. Ser/Thr protein kinase family. GCN2 subfamily.</text>
</comment>
<keyword evidence="4 6" id="KW-0067">ATP-binding</keyword>
<evidence type="ECO:0000256" key="8">
    <source>
        <dbReference type="SAM" id="MobiDB-lite"/>
    </source>
</evidence>
<dbReference type="PROSITE" id="PS50011">
    <property type="entry name" value="PROTEIN_KINASE_DOM"/>
    <property type="match status" value="1"/>
</dbReference>
<dbReference type="InterPro" id="IPR017441">
    <property type="entry name" value="Protein_kinase_ATP_BS"/>
</dbReference>
<dbReference type="PANTHER" id="PTHR11042">
    <property type="entry name" value="EUKARYOTIC TRANSLATION INITIATION FACTOR 2-ALPHA KINASE EIF2-ALPHA KINASE -RELATED"/>
    <property type="match status" value="1"/>
</dbReference>
<accession>A0ABR4HZT9</accession>
<dbReference type="PROSITE" id="PS00107">
    <property type="entry name" value="PROTEIN_KINASE_ATP"/>
    <property type="match status" value="1"/>
</dbReference>
<name>A0ABR4HZT9_9EURO</name>
<dbReference type="InterPro" id="IPR050339">
    <property type="entry name" value="CC_SR_Kinase"/>
</dbReference>
<keyword evidence="11" id="KW-1185">Reference proteome</keyword>
<evidence type="ECO:0000256" key="2">
    <source>
        <dbReference type="ARBA" id="ARBA00022741"/>
    </source>
</evidence>
<evidence type="ECO:0000256" key="6">
    <source>
        <dbReference type="PROSITE-ProRule" id="PRU10141"/>
    </source>
</evidence>
<evidence type="ECO:0000256" key="1">
    <source>
        <dbReference type="ARBA" id="ARBA00022679"/>
    </source>
</evidence>
<dbReference type="PROSITE" id="PS00108">
    <property type="entry name" value="PROTEIN_KINASE_ST"/>
    <property type="match status" value="1"/>
</dbReference>
<feature type="binding site" evidence="6">
    <location>
        <position position="232"/>
    </location>
    <ligand>
        <name>ATP</name>
        <dbReference type="ChEBI" id="CHEBI:30616"/>
    </ligand>
</feature>
<dbReference type="EMBL" id="JBFXLS010000066">
    <property type="protein sequence ID" value="KAL2821013.1"/>
    <property type="molecule type" value="Genomic_DNA"/>
</dbReference>
<dbReference type="SMART" id="SM00220">
    <property type="entry name" value="S_TKc"/>
    <property type="match status" value="1"/>
</dbReference>
<evidence type="ECO:0000256" key="7">
    <source>
        <dbReference type="RuleBase" id="RU000304"/>
    </source>
</evidence>
<comment type="caution">
    <text evidence="10">The sequence shown here is derived from an EMBL/GenBank/DDBJ whole genome shotgun (WGS) entry which is preliminary data.</text>
</comment>